<dbReference type="GO" id="GO:0060090">
    <property type="term" value="F:molecular adaptor activity"/>
    <property type="evidence" value="ECO:0007669"/>
    <property type="project" value="UniProtKB-ARBA"/>
</dbReference>
<evidence type="ECO:0000256" key="12">
    <source>
        <dbReference type="PIRSR" id="PIRSR630564-1"/>
    </source>
</evidence>
<dbReference type="SMART" id="SM00184">
    <property type="entry name" value="RING"/>
    <property type="match status" value="1"/>
</dbReference>
<feature type="region of interest" description="Disordered" evidence="15">
    <location>
        <begin position="687"/>
        <end position="708"/>
    </location>
</feature>
<feature type="binding site" evidence="13">
    <location>
        <begin position="1127"/>
        <end position="1128"/>
    </location>
    <ligand>
        <name>substrate</name>
    </ligand>
</feature>
<dbReference type="GO" id="GO:0030178">
    <property type="term" value="P:negative regulation of Wnt signaling pathway"/>
    <property type="evidence" value="ECO:0007669"/>
    <property type="project" value="UniProtKB-ARBA"/>
</dbReference>
<evidence type="ECO:0000256" key="9">
    <source>
        <dbReference type="ARBA" id="ARBA00022833"/>
    </source>
</evidence>
<dbReference type="FunFam" id="3.30.40.10:FF:000073">
    <property type="entry name" value="myotubularin-related protein 4 isoform X2"/>
    <property type="match status" value="1"/>
</dbReference>
<dbReference type="PROSITE" id="PS50056">
    <property type="entry name" value="TYR_PHOSPHATASE_2"/>
    <property type="match status" value="1"/>
</dbReference>
<dbReference type="Proteomes" id="UP001221898">
    <property type="component" value="Unassembled WGS sequence"/>
</dbReference>
<dbReference type="InterPro" id="IPR000387">
    <property type="entry name" value="Tyr_Pase_dom"/>
</dbReference>
<accession>A0AAD7SKB6</accession>
<keyword evidence="6" id="KW-0479">Metal-binding</keyword>
<dbReference type="SUPFAM" id="SSF57850">
    <property type="entry name" value="RING/U-box"/>
    <property type="match status" value="1"/>
</dbReference>
<dbReference type="GO" id="GO:0012505">
    <property type="term" value="C:endomembrane system"/>
    <property type="evidence" value="ECO:0007669"/>
    <property type="project" value="UniProtKB-SubCell"/>
</dbReference>
<feature type="compositionally biased region" description="Basic and acidic residues" evidence="15">
    <location>
        <begin position="1722"/>
        <end position="1737"/>
    </location>
</feature>
<dbReference type="Pfam" id="PF13639">
    <property type="entry name" value="zf-RING_2"/>
    <property type="match status" value="1"/>
</dbReference>
<dbReference type="GO" id="GO:0052629">
    <property type="term" value="F:phosphatidylinositol-3,5-bisphosphate 3-phosphatase activity"/>
    <property type="evidence" value="ECO:0007669"/>
    <property type="project" value="UniProtKB-EC"/>
</dbReference>
<feature type="binding site" evidence="13">
    <location>
        <begin position="1102"/>
        <end position="1105"/>
    </location>
    <ligand>
        <name>substrate</name>
    </ligand>
</feature>
<dbReference type="Pfam" id="PF18212">
    <property type="entry name" value="ZNRF_3_ecto"/>
    <property type="match status" value="1"/>
</dbReference>
<evidence type="ECO:0000256" key="6">
    <source>
        <dbReference type="ARBA" id="ARBA00022723"/>
    </source>
</evidence>
<evidence type="ECO:0000256" key="3">
    <source>
        <dbReference type="ARBA" id="ARBA00007471"/>
    </source>
</evidence>
<evidence type="ECO:0000256" key="1">
    <source>
        <dbReference type="ARBA" id="ARBA00004184"/>
    </source>
</evidence>
<feature type="compositionally biased region" description="Basic and acidic residues" evidence="15">
    <location>
        <begin position="441"/>
        <end position="454"/>
    </location>
</feature>
<keyword evidence="22" id="KW-1185">Reference proteome</keyword>
<comment type="subcellular location">
    <subcellularLocation>
        <location evidence="2">Cell membrane</location>
        <topology evidence="2">Single-pass type I membrane protein</topology>
    </subcellularLocation>
    <subcellularLocation>
        <location evidence="1">Endomembrane system</location>
        <topology evidence="1">Peripheral membrane protein</topology>
    </subcellularLocation>
</comment>
<feature type="region of interest" description="Disordered" evidence="15">
    <location>
        <begin position="1420"/>
        <end position="1480"/>
    </location>
</feature>
<dbReference type="PROSITE" id="PS51339">
    <property type="entry name" value="PPASE_MYOTUBULARIN"/>
    <property type="match status" value="1"/>
</dbReference>
<dbReference type="PANTHER" id="PTHR10807:SF64">
    <property type="entry name" value="MYOTUBULARIN-RELATED PROTEIN 4"/>
    <property type="match status" value="1"/>
</dbReference>
<keyword evidence="10 16" id="KW-0472">Membrane</keyword>
<evidence type="ECO:0000259" key="19">
    <source>
        <dbReference type="PROSITE" id="PS50178"/>
    </source>
</evidence>
<feature type="active site" description="Phosphocysteine intermediate" evidence="12">
    <location>
        <position position="1189"/>
    </location>
</feature>
<dbReference type="Gene3D" id="3.30.40.10">
    <property type="entry name" value="Zinc/RING finger domain, C3HC4 (zinc finger)"/>
    <property type="match status" value="2"/>
</dbReference>
<evidence type="ECO:0000313" key="21">
    <source>
        <dbReference type="EMBL" id="KAJ8403848.1"/>
    </source>
</evidence>
<dbReference type="PANTHER" id="PTHR10807">
    <property type="entry name" value="MYOTUBULARIN-RELATED"/>
    <property type="match status" value="1"/>
</dbReference>
<dbReference type="EC" id="3.1.3.95" evidence="5"/>
<comment type="similarity">
    <text evidence="4">Belongs to the ZNRF3 family.</text>
</comment>
<evidence type="ECO:0000256" key="8">
    <source>
        <dbReference type="ARBA" id="ARBA00022801"/>
    </source>
</evidence>
<evidence type="ECO:0000256" key="13">
    <source>
        <dbReference type="PIRSR" id="PIRSR630564-2"/>
    </source>
</evidence>
<feature type="region of interest" description="Disordered" evidence="15">
    <location>
        <begin position="423"/>
        <end position="479"/>
    </location>
</feature>
<keyword evidence="9" id="KW-0862">Zinc</keyword>
<dbReference type="GO" id="GO:0019903">
    <property type="term" value="F:protein phosphatase binding"/>
    <property type="evidence" value="ECO:0007669"/>
    <property type="project" value="UniProtKB-ARBA"/>
</dbReference>
<dbReference type="GO" id="GO:0004438">
    <property type="term" value="F:phosphatidylinositol-3-phosphate phosphatase activity"/>
    <property type="evidence" value="ECO:0007669"/>
    <property type="project" value="TreeGrafter"/>
</dbReference>
<dbReference type="GO" id="GO:0005829">
    <property type="term" value="C:cytosol"/>
    <property type="evidence" value="ECO:0007669"/>
    <property type="project" value="UniProtKB-ARBA"/>
</dbReference>
<feature type="region of interest" description="Disordered" evidence="15">
    <location>
        <begin position="497"/>
        <end position="580"/>
    </location>
</feature>
<comment type="caution">
    <text evidence="21">The sequence shown here is derived from an EMBL/GenBank/DDBJ whole genome shotgun (WGS) entry which is preliminary data.</text>
</comment>
<feature type="domain" description="Myotubularin phosphatase" evidence="20">
    <location>
        <begin position="935"/>
        <end position="1352"/>
    </location>
</feature>
<dbReference type="PROSITE" id="PS50089">
    <property type="entry name" value="ZF_RING_2"/>
    <property type="match status" value="1"/>
</dbReference>
<evidence type="ECO:0000256" key="11">
    <source>
        <dbReference type="ARBA" id="ARBA00032571"/>
    </source>
</evidence>
<feature type="compositionally biased region" description="Basic and acidic residues" evidence="15">
    <location>
        <begin position="1366"/>
        <end position="1387"/>
    </location>
</feature>
<keyword evidence="7 14" id="KW-0863">Zinc-finger</keyword>
<keyword evidence="16" id="KW-0812">Transmembrane</keyword>
<evidence type="ECO:0000256" key="15">
    <source>
        <dbReference type="SAM" id="MobiDB-lite"/>
    </source>
</evidence>
<feature type="domain" description="RING-type" evidence="18">
    <location>
        <begin position="257"/>
        <end position="297"/>
    </location>
</feature>
<dbReference type="PROSITE" id="PS00383">
    <property type="entry name" value="TYR_PHOSPHATASE_1"/>
    <property type="match status" value="1"/>
</dbReference>
<name>A0AAD7SKB6_9TELE</name>
<dbReference type="PROSITE" id="PS50178">
    <property type="entry name" value="ZF_FYVE"/>
    <property type="match status" value="1"/>
</dbReference>
<dbReference type="GO" id="GO:0010506">
    <property type="term" value="P:regulation of autophagy"/>
    <property type="evidence" value="ECO:0007669"/>
    <property type="project" value="TreeGrafter"/>
</dbReference>
<dbReference type="GO" id="GO:0004722">
    <property type="term" value="F:protein serine/threonine phosphatase activity"/>
    <property type="evidence" value="ECO:0007669"/>
    <property type="project" value="UniProtKB-ARBA"/>
</dbReference>
<evidence type="ECO:0000313" key="22">
    <source>
        <dbReference type="Proteomes" id="UP001221898"/>
    </source>
</evidence>
<dbReference type="InterPro" id="IPR000306">
    <property type="entry name" value="Znf_FYVE"/>
</dbReference>
<organism evidence="21 22">
    <name type="scientific">Aldrovandia affinis</name>
    <dbReference type="NCBI Taxonomy" id="143900"/>
    <lineage>
        <taxon>Eukaryota</taxon>
        <taxon>Metazoa</taxon>
        <taxon>Chordata</taxon>
        <taxon>Craniata</taxon>
        <taxon>Vertebrata</taxon>
        <taxon>Euteleostomi</taxon>
        <taxon>Actinopterygii</taxon>
        <taxon>Neopterygii</taxon>
        <taxon>Teleostei</taxon>
        <taxon>Notacanthiformes</taxon>
        <taxon>Halosauridae</taxon>
        <taxon>Aldrovandia</taxon>
    </lineage>
</organism>
<dbReference type="SUPFAM" id="SSF57903">
    <property type="entry name" value="FYVE/PHD zinc finger"/>
    <property type="match status" value="1"/>
</dbReference>
<sequence>MTAMQVVVFGQTGVELESAAERSFTRAAIKVTLLKQEQAGKPVTLEGIFAGASVRGSAEGMLMQAHPLSLCNSSDDELQDSIFVSIVKLESPERQMPSCLPLLQKARVALERGAQAVIFDVTDDVTAADQLWDVNILPHPVVLVQARSAEVLMSLVNKNEEALVQIEVVTELHKWPQHDLGILLIVVLAVMAVAMVFAFRFRCRSKRMWLQDSVHTQTARAISRLETRRYSARGRPGIQRPRGDVGAAGGPSCSPACAICLEDFLEGQDLRIVPCAHEFHKECVDPWLLQHRTCPLCMHNIMGKETAACQAPFSRRQQSPPNDPGVMHPPPITGHHPLRQYPIPALGHYNNSLLGLQAIHCLPRMHLGLGQTHCSHRLPEGHLGQPHRSNGGFLAGGYFGRGCLLRHPCYICHSAYPRPCGAPSARPQPRPSYIGACAQRDNSRRSGVSDDTERSGYLADGPSSDSGSGPCPGSSSDSVPNCADVSLQGVYGSWSTSRSSLSSDCDPREYCSPAQVRTDGQDEGGRPASPDPEEHAFSHVHYHQHQHHHYGHGPGPERGSDEERGPFKPSPCHGTTEEPECEATGLPAGLHCRVPPSQQAPPPCCHCHAPRGHHQHRRKIGFVPEDSVLCPCQGPDLPEDCRVHVHYSQSADCCPALDAPPTPFRPDPGSAGEWRCCGGHVMWPQRPHRPNQSHSSRGPGPLQTARSVCGHKPRTEFTADVCTYRQTDHSDQGPEEEHEYSPLNAEVLWLTESLAYQLFREIEVRATQEESCKCTTQPGAMGEEGHPSLELIHAKDLFPQKELVKEEETLQVPFPVLQGEWVEYIGWADDAIIAISNYRLHVKFKDSVINVPLRLIEGVDSRDMFQLHVLCKDSKVVRCHFATLKQCQDWLKRLRWATAHPARLEDVFAFAYHAWCLGASGEGKEQHAHLCNPGDHIQQRFEMEVLRMGLDLQTAWRVSDINSNYKLCSSYPQKLLVPAWITDKDLECVASFRSGKRIPVVVYRHQRNGAVIARCSQPEISWWGWRNAEDEYLVTSIAKACLLDPGARPPHSPPCWPLGEGHNNSCSGFEPPPPACPSPSVSTTPQKLLILDARSYPAAVANRAKGGGCECEEYYPNCEVKFMGMANIHSIRNSFQSLRAVCGQIPDPGSWLSALEGTRWMQHLSVMLKAATLVCSAVEREGRPVLVHCSDGWDRTPQIVALAKVLLDPFYRTLEGFQVLVETEWLDFGHKFGDRCGHQEKAGDVSEQCPVFLQWLDCVHQLLKQFPCVFEFNEAFLVKLVQHTYSCLYGTFLCNNARERDARNVHMRTCPVWSLLRHGNKNFQNFLYISNHDVVLQPVCHTRALHLWTAVYLATSSPCSAAEEALEPHPGDERAFRPPDRLPKTRSMDNLVSTCENGVPLIRTSSDPNLNKLCPEARHETGGRVVDGQQEGMWDSDGGSRGRRLAQAGPFRQAPPEEAESESQSAVMPPSPGSDTPSLATRSGAITLAATANMTGENLPPSPPPGDSDGTLAEQRAEPSVDREEEEEEEEEEEGGGGWRGSRHGGEVDPLGRVQPDHDSTAPGGSHWKNGQAVAKPASSRATWPCRTLQPEPSRGQCCHGKSACPTRGPVHSGPLAVVSTPGHTALWEPSAGHAAPPLCAPPPPPPLPPPLAYQDEDGLPVLVDAVQLRVWQLETAYRREVQALRRQVRQLQARLESRQHCTPPSEPDLDYEDDFTCLRESDDSEKESSLPDHSEDSISEDSWSQVEQRDTEVTRWVPDHMATHCFSCDSEFWIAKRRHHCRNCGNVFCKDCCHLRLPIPEQQLYEAVLVCSACHDLLLDSRARGIRAHQLKKPIAAASS</sequence>
<dbReference type="InterPro" id="IPR040700">
    <property type="entry name" value="ZNRF-3_ecto"/>
</dbReference>
<evidence type="ECO:0000259" key="18">
    <source>
        <dbReference type="PROSITE" id="PS50089"/>
    </source>
</evidence>
<dbReference type="SUPFAM" id="SSF50729">
    <property type="entry name" value="PH domain-like"/>
    <property type="match status" value="1"/>
</dbReference>
<feature type="region of interest" description="Disordered" evidence="15">
    <location>
        <begin position="1363"/>
        <end position="1387"/>
    </location>
</feature>
<feature type="region of interest" description="Disordered" evidence="15">
    <location>
        <begin position="1722"/>
        <end position="1747"/>
    </location>
</feature>
<gene>
    <name evidence="21" type="ORF">AAFF_G00347160</name>
</gene>
<dbReference type="InterPro" id="IPR010569">
    <property type="entry name" value="Myotubularin-like_Pase_dom"/>
</dbReference>
<dbReference type="InterPro" id="IPR017455">
    <property type="entry name" value="Znf_FYVE-rel"/>
</dbReference>
<dbReference type="InterPro" id="IPR030564">
    <property type="entry name" value="Myotubularin"/>
</dbReference>
<dbReference type="InterPro" id="IPR046978">
    <property type="entry name" value="MTMR4_FYVE"/>
</dbReference>
<evidence type="ECO:0000256" key="5">
    <source>
        <dbReference type="ARBA" id="ARBA00012903"/>
    </source>
</evidence>
<proteinExistence type="inferred from homology"/>
<evidence type="ECO:0000256" key="4">
    <source>
        <dbReference type="ARBA" id="ARBA00008759"/>
    </source>
</evidence>
<dbReference type="GO" id="GO:0046856">
    <property type="term" value="P:phosphatidylinositol dephosphorylation"/>
    <property type="evidence" value="ECO:0007669"/>
    <property type="project" value="UniProtKB-ARBA"/>
</dbReference>
<dbReference type="Pfam" id="PF01363">
    <property type="entry name" value="FYVE"/>
    <property type="match status" value="1"/>
</dbReference>
<dbReference type="GO" id="GO:0061952">
    <property type="term" value="P:midbody abscission"/>
    <property type="evidence" value="ECO:0007669"/>
    <property type="project" value="UniProtKB-ARBA"/>
</dbReference>
<evidence type="ECO:0000256" key="7">
    <source>
        <dbReference type="ARBA" id="ARBA00022771"/>
    </source>
</evidence>
<dbReference type="CDD" id="cd15733">
    <property type="entry name" value="FYVE_MTMR4"/>
    <property type="match status" value="1"/>
</dbReference>
<dbReference type="SMART" id="SM00064">
    <property type="entry name" value="FYVE"/>
    <property type="match status" value="1"/>
</dbReference>
<dbReference type="Pfam" id="PF06602">
    <property type="entry name" value="Myotub-related"/>
    <property type="match status" value="1"/>
</dbReference>
<feature type="compositionally biased region" description="Low complexity" evidence="15">
    <location>
        <begin position="460"/>
        <end position="478"/>
    </location>
</feature>
<evidence type="ECO:0000256" key="16">
    <source>
        <dbReference type="SAM" id="Phobius"/>
    </source>
</evidence>
<feature type="domain" description="Tyrosine specific protein phosphatases" evidence="17">
    <location>
        <begin position="1158"/>
        <end position="1202"/>
    </location>
</feature>
<dbReference type="SUPFAM" id="SSF52799">
    <property type="entry name" value="(Phosphotyrosine protein) phosphatases II"/>
    <property type="match status" value="1"/>
</dbReference>
<evidence type="ECO:0000259" key="20">
    <source>
        <dbReference type="PROSITE" id="PS51339"/>
    </source>
</evidence>
<comment type="similarity">
    <text evidence="3">Belongs to the protein-tyrosine phosphatase family. Non-receptor class myotubularin subfamily.</text>
</comment>
<feature type="compositionally biased region" description="Basic residues" evidence="15">
    <location>
        <begin position="538"/>
        <end position="551"/>
    </location>
</feature>
<dbReference type="GO" id="GO:0008270">
    <property type="term" value="F:zinc ion binding"/>
    <property type="evidence" value="ECO:0007669"/>
    <property type="project" value="UniProtKB-KW"/>
</dbReference>
<dbReference type="GO" id="GO:0046474">
    <property type="term" value="P:glycerophospholipid biosynthetic process"/>
    <property type="evidence" value="ECO:0007669"/>
    <property type="project" value="UniProtKB-ARBA"/>
</dbReference>
<dbReference type="InterPro" id="IPR016130">
    <property type="entry name" value="Tyr_Pase_AS"/>
</dbReference>
<feature type="transmembrane region" description="Helical" evidence="16">
    <location>
        <begin position="180"/>
        <end position="201"/>
    </location>
</feature>
<evidence type="ECO:0000256" key="10">
    <source>
        <dbReference type="ARBA" id="ARBA00023136"/>
    </source>
</evidence>
<evidence type="ECO:0000256" key="2">
    <source>
        <dbReference type="ARBA" id="ARBA00004251"/>
    </source>
</evidence>
<feature type="binding site" evidence="13">
    <location>
        <begin position="1189"/>
        <end position="1195"/>
    </location>
    <ligand>
        <name>substrate</name>
    </ligand>
</feature>
<dbReference type="InterPro" id="IPR001841">
    <property type="entry name" value="Znf_RING"/>
</dbReference>
<protein>
    <recommendedName>
        <fullName evidence="5">phosphatidylinositol-3,5-bisphosphate 3-phosphatase</fullName>
        <ecNumber evidence="5">3.1.3.95</ecNumber>
    </recommendedName>
    <alternativeName>
        <fullName evidence="11">Phosphatidylinositol-3,5-bisphosphate 3-phosphatase</fullName>
    </alternativeName>
</protein>
<dbReference type="EMBL" id="JAINUG010000056">
    <property type="protein sequence ID" value="KAJ8403848.1"/>
    <property type="molecule type" value="Genomic_DNA"/>
</dbReference>
<feature type="compositionally biased region" description="Acidic residues" evidence="15">
    <location>
        <begin position="1523"/>
        <end position="1535"/>
    </location>
</feature>
<feature type="domain" description="FYVE-type" evidence="19">
    <location>
        <begin position="1760"/>
        <end position="1820"/>
    </location>
</feature>
<dbReference type="InterPro" id="IPR029021">
    <property type="entry name" value="Prot-tyrosine_phosphatase-like"/>
</dbReference>
<reference evidence="21" key="1">
    <citation type="journal article" date="2023" name="Science">
        <title>Genome structures resolve the early diversification of teleost fishes.</title>
        <authorList>
            <person name="Parey E."/>
            <person name="Louis A."/>
            <person name="Montfort J."/>
            <person name="Bouchez O."/>
            <person name="Roques C."/>
            <person name="Iampietro C."/>
            <person name="Lluch J."/>
            <person name="Castinel A."/>
            <person name="Donnadieu C."/>
            <person name="Desvignes T."/>
            <person name="Floi Bucao C."/>
            <person name="Jouanno E."/>
            <person name="Wen M."/>
            <person name="Mejri S."/>
            <person name="Dirks R."/>
            <person name="Jansen H."/>
            <person name="Henkel C."/>
            <person name="Chen W.J."/>
            <person name="Zahm M."/>
            <person name="Cabau C."/>
            <person name="Klopp C."/>
            <person name="Thompson A.W."/>
            <person name="Robinson-Rechavi M."/>
            <person name="Braasch I."/>
            <person name="Lecointre G."/>
            <person name="Bobe J."/>
            <person name="Postlethwait J.H."/>
            <person name="Berthelot C."/>
            <person name="Roest Crollius H."/>
            <person name="Guiguen Y."/>
        </authorList>
    </citation>
    <scope>NUCLEOTIDE SEQUENCE</scope>
    <source>
        <strain evidence="21">NC1722</strain>
    </source>
</reference>
<feature type="region of interest" description="Disordered" evidence="15">
    <location>
        <begin position="1494"/>
        <end position="1609"/>
    </location>
</feature>
<evidence type="ECO:0000259" key="17">
    <source>
        <dbReference type="PROSITE" id="PS50056"/>
    </source>
</evidence>
<dbReference type="InterPro" id="IPR013083">
    <property type="entry name" value="Znf_RING/FYVE/PHD"/>
</dbReference>
<dbReference type="GO" id="GO:0005886">
    <property type="term" value="C:plasma membrane"/>
    <property type="evidence" value="ECO:0007669"/>
    <property type="project" value="UniProtKB-SubCell"/>
</dbReference>
<evidence type="ECO:0000256" key="14">
    <source>
        <dbReference type="PROSITE-ProRule" id="PRU00175"/>
    </source>
</evidence>
<keyword evidence="16" id="KW-1133">Transmembrane helix</keyword>
<dbReference type="Gene3D" id="3.50.30.30">
    <property type="match status" value="1"/>
</dbReference>
<dbReference type="InterPro" id="IPR011011">
    <property type="entry name" value="Znf_FYVE_PHD"/>
</dbReference>
<keyword evidence="8" id="KW-0378">Hydrolase</keyword>